<reference evidence="2 3" key="1">
    <citation type="submission" date="2016-10" db="EMBL/GenBank/DDBJ databases">
        <authorList>
            <person name="de Groot N.N."/>
        </authorList>
    </citation>
    <scope>NUCLEOTIDE SEQUENCE [LARGE SCALE GENOMIC DNA]</scope>
    <source>
        <strain evidence="2 3">DSM 19033</strain>
    </source>
</reference>
<dbReference type="RefSeq" id="WP_090555404.1">
    <property type="nucleotide sequence ID" value="NZ_FNRA01000002.1"/>
</dbReference>
<sequence>MEQQPKRSTKSIVNANETAIYKLLVVGILVSIVGVYLRFAGDSMTLSIVSWAILFIGAFICCKAVFKILGS</sequence>
<keyword evidence="1" id="KW-1133">Transmembrane helix</keyword>
<keyword evidence="3" id="KW-1185">Reference proteome</keyword>
<dbReference type="STRING" id="425514.SAMN05443550_102250"/>
<keyword evidence="1" id="KW-0472">Membrane</keyword>
<dbReference type="Proteomes" id="UP000198850">
    <property type="component" value="Unassembled WGS sequence"/>
</dbReference>
<protein>
    <submittedName>
        <fullName evidence="2">Uncharacterized protein</fullName>
    </submittedName>
</protein>
<proteinExistence type="predicted"/>
<feature type="transmembrane region" description="Helical" evidence="1">
    <location>
        <begin position="20"/>
        <end position="39"/>
    </location>
</feature>
<evidence type="ECO:0000313" key="3">
    <source>
        <dbReference type="Proteomes" id="UP000198850"/>
    </source>
</evidence>
<dbReference type="EMBL" id="FNRA01000002">
    <property type="protein sequence ID" value="SEA19076.1"/>
    <property type="molecule type" value="Genomic_DNA"/>
</dbReference>
<name>A0A1H3Z5V4_9SPHI</name>
<accession>A0A1H3Z5V4</accession>
<evidence type="ECO:0000256" key="1">
    <source>
        <dbReference type="SAM" id="Phobius"/>
    </source>
</evidence>
<dbReference type="OrthoDB" id="799545at2"/>
<organism evidence="2 3">
    <name type="scientific">Pedobacter hartonius</name>
    <dbReference type="NCBI Taxonomy" id="425514"/>
    <lineage>
        <taxon>Bacteria</taxon>
        <taxon>Pseudomonadati</taxon>
        <taxon>Bacteroidota</taxon>
        <taxon>Sphingobacteriia</taxon>
        <taxon>Sphingobacteriales</taxon>
        <taxon>Sphingobacteriaceae</taxon>
        <taxon>Pedobacter</taxon>
    </lineage>
</organism>
<evidence type="ECO:0000313" key="2">
    <source>
        <dbReference type="EMBL" id="SEA19076.1"/>
    </source>
</evidence>
<dbReference type="AlphaFoldDB" id="A0A1H3Z5V4"/>
<keyword evidence="1" id="KW-0812">Transmembrane</keyword>
<feature type="transmembrane region" description="Helical" evidence="1">
    <location>
        <begin position="45"/>
        <end position="66"/>
    </location>
</feature>
<gene>
    <name evidence="2" type="ORF">SAMN05443550_102250</name>
</gene>